<dbReference type="Gene3D" id="1.10.260.40">
    <property type="entry name" value="lambda repressor-like DNA-binding domains"/>
    <property type="match status" value="1"/>
</dbReference>
<dbReference type="Pfam" id="PF13560">
    <property type="entry name" value="HTH_31"/>
    <property type="match status" value="1"/>
</dbReference>
<proteinExistence type="predicted"/>
<dbReference type="EMBL" id="SPAZ01000101">
    <property type="protein sequence ID" value="TQE35847.1"/>
    <property type="molecule type" value="Genomic_DNA"/>
</dbReference>
<name>A0AAE9B0V3_9ACTN</name>
<evidence type="ECO:0000259" key="2">
    <source>
        <dbReference type="PROSITE" id="PS50943"/>
    </source>
</evidence>
<dbReference type="SUPFAM" id="SSF47413">
    <property type="entry name" value="lambda repressor-like DNA-binding domains"/>
    <property type="match status" value="1"/>
</dbReference>
<sequence length="291" mass="32378">MVWDVSELVGTAEEESGAEDAEREAGSGSGILRVFGRQLKRFRVRAGLERPEFGSMVGYSVSTIAAYEQGRRVPPPKFIDQADEVLDAGGVLQEMKEEVARAQYPAFFRDAARLEGEAVELHVYAMYAVPGLLQTEEYARAVFSIRRPLLDEDRIEQGLSARLARQEIYARKPAPLMSFVLEESVLQRPIGGREVLRGQLEQVLLIGHKRNVEIQVMPVSREDHGALGGPFTLIDTPEGRRIAYAEVQGDSRLYSGQSKVRELEARYGILRAQALTPSESLAYVEKLLGET</sequence>
<gene>
    <name evidence="3" type="ORF">Sipo8835_12350</name>
</gene>
<dbReference type="InterPro" id="IPR001387">
    <property type="entry name" value="Cro/C1-type_HTH"/>
</dbReference>
<protein>
    <submittedName>
        <fullName evidence="3">XRE family transcriptional regulator</fullName>
    </submittedName>
</protein>
<evidence type="ECO:0000313" key="3">
    <source>
        <dbReference type="EMBL" id="TQE35847.1"/>
    </source>
</evidence>
<feature type="region of interest" description="Disordered" evidence="1">
    <location>
        <begin position="1"/>
        <end position="25"/>
    </location>
</feature>
<organism evidence="3 4">
    <name type="scientific">Streptomyces ipomoeae</name>
    <dbReference type="NCBI Taxonomy" id="103232"/>
    <lineage>
        <taxon>Bacteria</taxon>
        <taxon>Bacillati</taxon>
        <taxon>Actinomycetota</taxon>
        <taxon>Actinomycetes</taxon>
        <taxon>Kitasatosporales</taxon>
        <taxon>Streptomycetaceae</taxon>
        <taxon>Streptomyces</taxon>
    </lineage>
</organism>
<evidence type="ECO:0000256" key="1">
    <source>
        <dbReference type="SAM" id="MobiDB-lite"/>
    </source>
</evidence>
<dbReference type="Pfam" id="PF19054">
    <property type="entry name" value="DUF5753"/>
    <property type="match status" value="1"/>
</dbReference>
<dbReference type="SMART" id="SM00530">
    <property type="entry name" value="HTH_XRE"/>
    <property type="match status" value="1"/>
</dbReference>
<evidence type="ECO:0000313" key="4">
    <source>
        <dbReference type="Proteomes" id="UP000318720"/>
    </source>
</evidence>
<dbReference type="InterPro" id="IPR043917">
    <property type="entry name" value="DUF5753"/>
</dbReference>
<dbReference type="Proteomes" id="UP000318720">
    <property type="component" value="Unassembled WGS sequence"/>
</dbReference>
<dbReference type="PROSITE" id="PS50943">
    <property type="entry name" value="HTH_CROC1"/>
    <property type="match status" value="1"/>
</dbReference>
<reference evidence="3 4" key="1">
    <citation type="submission" date="2019-03" db="EMBL/GenBank/DDBJ databases">
        <title>Comparative genomic analyses of the sweetpotato soil rot pathogen, Streptomyces ipomoeae.</title>
        <authorList>
            <person name="Ruschel Soares N."/>
            <person name="Badger J.H."/>
            <person name="Huguet-Tapia J.C."/>
            <person name="Clark C.A."/>
            <person name="Pettis G.S."/>
        </authorList>
    </citation>
    <scope>NUCLEOTIDE SEQUENCE [LARGE SCALE GENOMIC DNA]</scope>
    <source>
        <strain evidence="3 4">88-35</strain>
    </source>
</reference>
<comment type="caution">
    <text evidence="3">The sequence shown here is derived from an EMBL/GenBank/DDBJ whole genome shotgun (WGS) entry which is preliminary data.</text>
</comment>
<accession>A0AAE9B0V3</accession>
<dbReference type="CDD" id="cd00093">
    <property type="entry name" value="HTH_XRE"/>
    <property type="match status" value="1"/>
</dbReference>
<feature type="compositionally biased region" description="Acidic residues" evidence="1">
    <location>
        <begin position="12"/>
        <end position="22"/>
    </location>
</feature>
<feature type="domain" description="HTH cro/C1-type" evidence="2">
    <location>
        <begin position="39"/>
        <end position="92"/>
    </location>
</feature>
<dbReference type="InterPro" id="IPR010982">
    <property type="entry name" value="Lambda_DNA-bd_dom_sf"/>
</dbReference>
<dbReference type="AlphaFoldDB" id="A0AAE9B0V3"/>
<dbReference type="GO" id="GO:0003677">
    <property type="term" value="F:DNA binding"/>
    <property type="evidence" value="ECO:0007669"/>
    <property type="project" value="InterPro"/>
</dbReference>